<sequence>MQDHGIGARELVFAVTEGGETTALIGAVLAAAAQAGGDRYRAAFEQRIDDPWLRVTARRSL</sequence>
<comment type="caution">
    <text evidence="1">The sequence shown here is derived from an EMBL/GenBank/DDBJ whole genome shotgun (WGS) entry which is preliminary data.</text>
</comment>
<gene>
    <name evidence="1" type="ORF">XthCFBP4691_10310</name>
</gene>
<dbReference type="Proteomes" id="UP000239898">
    <property type="component" value="Unassembled WGS sequence"/>
</dbReference>
<name>A0A2S6ZF41_9XANT</name>
<accession>A0A2S6ZF41</accession>
<protein>
    <submittedName>
        <fullName evidence="1">Uncharacterized protein</fullName>
    </submittedName>
</protein>
<organism evidence="1 2">
    <name type="scientific">Xanthomonas theicola</name>
    <dbReference type="NCBI Taxonomy" id="56464"/>
    <lineage>
        <taxon>Bacteria</taxon>
        <taxon>Pseudomonadati</taxon>
        <taxon>Pseudomonadota</taxon>
        <taxon>Gammaproteobacteria</taxon>
        <taxon>Lysobacterales</taxon>
        <taxon>Lysobacteraceae</taxon>
        <taxon>Xanthomonas</taxon>
    </lineage>
</organism>
<dbReference type="EMBL" id="MIGX01000042">
    <property type="protein sequence ID" value="PPT90863.1"/>
    <property type="molecule type" value="Genomic_DNA"/>
</dbReference>
<dbReference type="AlphaFoldDB" id="A0A2S6ZF41"/>
<reference evidence="1 2" key="1">
    <citation type="submission" date="2016-08" db="EMBL/GenBank/DDBJ databases">
        <title>Evolution of the type three secretion system and type three effector repertoires in Xanthomonas.</title>
        <authorList>
            <person name="Merda D."/>
            <person name="Briand M."/>
            <person name="Bosis E."/>
            <person name="Rousseau C."/>
            <person name="Portier P."/>
            <person name="Jacques M.-A."/>
            <person name="Fischer-Le Saux M."/>
        </authorList>
    </citation>
    <scope>NUCLEOTIDE SEQUENCE [LARGE SCALE GENOMIC DNA]</scope>
    <source>
        <strain evidence="1 2">CFBP 4691</strain>
    </source>
</reference>
<evidence type="ECO:0000313" key="1">
    <source>
        <dbReference type="EMBL" id="PPT90863.1"/>
    </source>
</evidence>
<dbReference type="RefSeq" id="WP_128420328.1">
    <property type="nucleotide sequence ID" value="NZ_JBHSXW010000001.1"/>
</dbReference>
<proteinExistence type="predicted"/>
<keyword evidence="2" id="KW-1185">Reference proteome</keyword>
<evidence type="ECO:0000313" key="2">
    <source>
        <dbReference type="Proteomes" id="UP000239898"/>
    </source>
</evidence>